<dbReference type="Pfam" id="PF00027">
    <property type="entry name" value="cNMP_binding"/>
    <property type="match status" value="1"/>
</dbReference>
<gene>
    <name evidence="5" type="ORF">Lche_3153</name>
</gene>
<dbReference type="CDD" id="cd00038">
    <property type="entry name" value="CAP_ED"/>
    <property type="match status" value="1"/>
</dbReference>
<accession>A0A0W0SDH6</accession>
<dbReference type="CDD" id="cd00092">
    <property type="entry name" value="HTH_CRP"/>
    <property type="match status" value="1"/>
</dbReference>
<dbReference type="PROSITE" id="PS00042">
    <property type="entry name" value="HTH_CRP_1"/>
    <property type="match status" value="1"/>
</dbReference>
<dbReference type="InterPro" id="IPR036390">
    <property type="entry name" value="WH_DNA-bd_sf"/>
</dbReference>
<keyword evidence="1" id="KW-0805">Transcription regulation</keyword>
<dbReference type="InterPro" id="IPR014710">
    <property type="entry name" value="RmlC-like_jellyroll"/>
</dbReference>
<dbReference type="Gene3D" id="2.60.120.10">
    <property type="entry name" value="Jelly Rolls"/>
    <property type="match status" value="1"/>
</dbReference>
<dbReference type="InterPro" id="IPR036388">
    <property type="entry name" value="WH-like_DNA-bd_sf"/>
</dbReference>
<dbReference type="STRING" id="28084.Lche_3153"/>
<evidence type="ECO:0000259" key="4">
    <source>
        <dbReference type="PROSITE" id="PS51063"/>
    </source>
</evidence>
<dbReference type="PANTHER" id="PTHR24567">
    <property type="entry name" value="CRP FAMILY TRANSCRIPTIONAL REGULATORY PROTEIN"/>
    <property type="match status" value="1"/>
</dbReference>
<dbReference type="Proteomes" id="UP000054921">
    <property type="component" value="Unassembled WGS sequence"/>
</dbReference>
<dbReference type="PANTHER" id="PTHR24567:SF75">
    <property type="entry name" value="FUMARATE AND NITRATE REDUCTION REGULATORY PROTEIN"/>
    <property type="match status" value="1"/>
</dbReference>
<organism evidence="5 6">
    <name type="scientific">Legionella cherrii</name>
    <dbReference type="NCBI Taxonomy" id="28084"/>
    <lineage>
        <taxon>Bacteria</taxon>
        <taxon>Pseudomonadati</taxon>
        <taxon>Pseudomonadota</taxon>
        <taxon>Gammaproteobacteria</taxon>
        <taxon>Legionellales</taxon>
        <taxon>Legionellaceae</taxon>
        <taxon>Legionella</taxon>
    </lineage>
</organism>
<dbReference type="SMART" id="SM00419">
    <property type="entry name" value="HTH_CRP"/>
    <property type="match status" value="1"/>
</dbReference>
<reference evidence="5 6" key="1">
    <citation type="submission" date="2015-11" db="EMBL/GenBank/DDBJ databases">
        <title>Genomic analysis of 38 Legionella species identifies large and diverse effector repertoires.</title>
        <authorList>
            <person name="Burstein D."/>
            <person name="Amaro F."/>
            <person name="Zusman T."/>
            <person name="Lifshitz Z."/>
            <person name="Cohen O."/>
            <person name="Gilbert J.A."/>
            <person name="Pupko T."/>
            <person name="Shuman H.A."/>
            <person name="Segal G."/>
        </authorList>
    </citation>
    <scope>NUCLEOTIDE SEQUENCE [LARGE SCALE GENOMIC DNA]</scope>
    <source>
        <strain evidence="5 6">ORW</strain>
    </source>
</reference>
<dbReference type="EMBL" id="LNXW01000013">
    <property type="protein sequence ID" value="KTC81133.1"/>
    <property type="molecule type" value="Genomic_DNA"/>
</dbReference>
<dbReference type="InterPro" id="IPR012318">
    <property type="entry name" value="HTH_CRP"/>
</dbReference>
<comment type="caution">
    <text evidence="5">The sequence shown here is derived from an EMBL/GenBank/DDBJ whole genome shotgun (WGS) entry which is preliminary data.</text>
</comment>
<dbReference type="SUPFAM" id="SSF51206">
    <property type="entry name" value="cAMP-binding domain-like"/>
    <property type="match status" value="1"/>
</dbReference>
<dbReference type="GO" id="GO:0003677">
    <property type="term" value="F:DNA binding"/>
    <property type="evidence" value="ECO:0007669"/>
    <property type="project" value="UniProtKB-KW"/>
</dbReference>
<name>A0A0W0SDH6_9GAMM</name>
<feature type="domain" description="HTH crp-type" evidence="4">
    <location>
        <begin position="151"/>
        <end position="223"/>
    </location>
</feature>
<dbReference type="PROSITE" id="PS51063">
    <property type="entry name" value="HTH_CRP_2"/>
    <property type="match status" value="1"/>
</dbReference>
<keyword evidence="3" id="KW-0804">Transcription</keyword>
<dbReference type="Gene3D" id="1.10.10.10">
    <property type="entry name" value="Winged helix-like DNA-binding domain superfamily/Winged helix DNA-binding domain"/>
    <property type="match status" value="1"/>
</dbReference>
<dbReference type="InterPro" id="IPR018490">
    <property type="entry name" value="cNMP-bd_dom_sf"/>
</dbReference>
<dbReference type="InterPro" id="IPR050397">
    <property type="entry name" value="Env_Response_Regulators"/>
</dbReference>
<keyword evidence="2" id="KW-0238">DNA-binding</keyword>
<dbReference type="FunFam" id="1.10.10.10:FF:000028">
    <property type="entry name" value="Fumarate/nitrate reduction transcriptional regulator Fnr"/>
    <property type="match status" value="1"/>
</dbReference>
<evidence type="ECO:0000256" key="1">
    <source>
        <dbReference type="ARBA" id="ARBA00023015"/>
    </source>
</evidence>
<dbReference type="SUPFAM" id="SSF46785">
    <property type="entry name" value="Winged helix' DNA-binding domain"/>
    <property type="match status" value="1"/>
</dbReference>
<dbReference type="PATRIC" id="fig|28084.5.peg.3422"/>
<dbReference type="InterPro" id="IPR018335">
    <property type="entry name" value="Tscrpt_reg_HTH_Crp-type_CS"/>
</dbReference>
<dbReference type="OrthoDB" id="7643467at2"/>
<dbReference type="PRINTS" id="PR00034">
    <property type="entry name" value="HTHCRP"/>
</dbReference>
<proteinExistence type="predicted"/>
<dbReference type="Pfam" id="PF13545">
    <property type="entry name" value="HTH_Crp_2"/>
    <property type="match status" value="1"/>
</dbReference>
<evidence type="ECO:0000313" key="6">
    <source>
        <dbReference type="Proteomes" id="UP000054921"/>
    </source>
</evidence>
<sequence length="233" mass="26485">MRDTVNKTHSCSNCGFFPFCTLEEGSPHWINQISSAVKQQHVVKKRQALYFPQNTFHSLYAIKSGNLKTFEVDREGNELIRGFYFAGEILGFEAIASGTYLFSAVALSETVVCEIPYNHFIGLLNSNSSLQKHILYLISQKLTVGSYLNFVTAEQRLAAFLIDLFKRLHGCEQHMELILPMSRQDIGNYLGLTAETVSRLFSQFKENKMISIEQKKVQFLQLDQLKLMAGIVN</sequence>
<protein>
    <submittedName>
        <fullName evidence="5">Transcriptional regulator, crp family</fullName>
    </submittedName>
</protein>
<evidence type="ECO:0000313" key="5">
    <source>
        <dbReference type="EMBL" id="KTC81133.1"/>
    </source>
</evidence>
<dbReference type="InterPro" id="IPR000595">
    <property type="entry name" value="cNMP-bd_dom"/>
</dbReference>
<evidence type="ECO:0000256" key="2">
    <source>
        <dbReference type="ARBA" id="ARBA00023125"/>
    </source>
</evidence>
<dbReference type="GO" id="GO:0005829">
    <property type="term" value="C:cytosol"/>
    <property type="evidence" value="ECO:0007669"/>
    <property type="project" value="TreeGrafter"/>
</dbReference>
<evidence type="ECO:0000256" key="3">
    <source>
        <dbReference type="ARBA" id="ARBA00023163"/>
    </source>
</evidence>
<dbReference type="GO" id="GO:0003700">
    <property type="term" value="F:DNA-binding transcription factor activity"/>
    <property type="evidence" value="ECO:0007669"/>
    <property type="project" value="InterPro"/>
</dbReference>
<dbReference type="AlphaFoldDB" id="A0A0W0SDH6"/>